<dbReference type="PROSITE" id="PS51257">
    <property type="entry name" value="PROKAR_LIPOPROTEIN"/>
    <property type="match status" value="1"/>
</dbReference>
<accession>A0AB72X910</accession>
<comment type="caution">
    <text evidence="3">The sequence shown here is derived from an EMBL/GenBank/DDBJ whole genome shotgun (WGS) entry which is preliminary data.</text>
</comment>
<proteinExistence type="predicted"/>
<protein>
    <recommendedName>
        <fullName evidence="5">Lipoprotein</fullName>
    </recommendedName>
</protein>
<dbReference type="Proteomes" id="UP001189225">
    <property type="component" value="Unassembled WGS sequence"/>
</dbReference>
<evidence type="ECO:0000256" key="1">
    <source>
        <dbReference type="SAM" id="MobiDB-lite"/>
    </source>
</evidence>
<keyword evidence="4" id="KW-1185">Reference proteome</keyword>
<sequence length="685" mass="70598">MKALQLSYMASAVLALTLAGCGSSAPVVSGSVLLGAVANAKVAIYALNPDGSAAPEPLATTMTASDGTFSLWQALRYPVLVRVTGGTYEEEATGASGNLSGEVDAVYLSEPTRMVVSPWSNAVVEDARSAGGLTPDNVAAALSRVNALAGNIDVQQTLPTFVETGGTSDVTPGALMALALGAESQSRTSAGISVAESTANIVAQAANGDTLSDCHAGAGDVAADGTVSAPAAANCAITVGAADYIGGTRNRSGITSVSKLRAIIPGQPSAITVSSAACHDRNALLGEASPLFESRKNDVQAQLGNGVTVANWANYANGGTWGPHAAVYGAISAASCNADVATFQRELVMAVENYWVDQGLNYCHHHIPGWLPPASPAKFRNSSSGSTSGGDSSGMTCTANRRSDGAQSLAALTHAEVKWLGVDCSDFTSWAYNFAGVTQKDGNLETGIGTQACSTGDDPLVGKEQAGVLLDINQGNIASLVGHLRPGDLLYITQTAPQPGNATPSNIANGYIVSHVITWTGKRFSELRNGPDGNLFDPATAGERGSRLGADIGSYLKSATAGQKVLPSELGSVDKDPWMIIDSHFAGPAYRPFVIPTAAMKADWYVENLSHVRRIIDADSARTDPILSPLIIGKEATANGDYGKVLTFSSPQSRASTGAYKLIYQRPKKNAIPTCYRVGTAAITQ</sequence>
<feature type="chain" id="PRO_5044502108" description="Lipoprotein" evidence="2">
    <location>
        <begin position="26"/>
        <end position="685"/>
    </location>
</feature>
<evidence type="ECO:0000313" key="3">
    <source>
        <dbReference type="EMBL" id="CAJ0742178.1"/>
    </source>
</evidence>
<evidence type="ECO:0008006" key="5">
    <source>
        <dbReference type="Google" id="ProtNLM"/>
    </source>
</evidence>
<evidence type="ECO:0000256" key="2">
    <source>
        <dbReference type="SAM" id="SignalP"/>
    </source>
</evidence>
<keyword evidence="2" id="KW-0732">Signal</keyword>
<gene>
    <name evidence="3" type="ORF">R16034_03008</name>
</gene>
<dbReference type="AlphaFoldDB" id="A0AB72X910"/>
<organism evidence="3 4">
    <name type="scientific">Ralstonia edaphi</name>
    <dbReference type="NCBI Taxonomy" id="3058599"/>
    <lineage>
        <taxon>Bacteria</taxon>
        <taxon>Pseudomonadati</taxon>
        <taxon>Pseudomonadota</taxon>
        <taxon>Betaproteobacteria</taxon>
        <taxon>Burkholderiales</taxon>
        <taxon>Burkholderiaceae</taxon>
        <taxon>Ralstonia</taxon>
    </lineage>
</organism>
<feature type="region of interest" description="Disordered" evidence="1">
    <location>
        <begin position="378"/>
        <end position="399"/>
    </location>
</feature>
<dbReference type="Gene3D" id="3.90.1720.10">
    <property type="entry name" value="endopeptidase domain like (from Nostoc punctiforme)"/>
    <property type="match status" value="1"/>
</dbReference>
<name>A0AB72X910_9RALS</name>
<feature type="signal peptide" evidence="2">
    <location>
        <begin position="1"/>
        <end position="25"/>
    </location>
</feature>
<dbReference type="EMBL" id="CATWHI010000004">
    <property type="protein sequence ID" value="CAJ0742178.1"/>
    <property type="molecule type" value="Genomic_DNA"/>
</dbReference>
<evidence type="ECO:0000313" key="4">
    <source>
        <dbReference type="Proteomes" id="UP001189225"/>
    </source>
</evidence>
<reference evidence="3 4" key="1">
    <citation type="submission" date="2023-07" db="EMBL/GenBank/DDBJ databases">
        <authorList>
            <person name="Peeters C."/>
        </authorList>
    </citation>
    <scope>NUCLEOTIDE SEQUENCE [LARGE SCALE GENOMIC DNA]</scope>
    <source>
        <strain evidence="3 4">R-16034</strain>
    </source>
</reference>